<keyword evidence="5 6" id="KW-0482">Metalloprotease</keyword>
<comment type="caution">
    <text evidence="11">The sequence shown here is derived from an EMBL/GenBank/DDBJ whole genome shotgun (WGS) entry which is preliminary data.</text>
</comment>
<keyword evidence="8" id="KW-1133">Transmembrane helix</keyword>
<dbReference type="GO" id="GO:0006508">
    <property type="term" value="P:proteolysis"/>
    <property type="evidence" value="ECO:0007669"/>
    <property type="project" value="UniProtKB-KW"/>
</dbReference>
<evidence type="ECO:0000256" key="1">
    <source>
        <dbReference type="ARBA" id="ARBA00022670"/>
    </source>
</evidence>
<dbReference type="Gene3D" id="3.30.2010.10">
    <property type="entry name" value="Metalloproteases ('zincins'), catalytic domain"/>
    <property type="match status" value="1"/>
</dbReference>
<proteinExistence type="inferred from homology"/>
<evidence type="ECO:0000256" key="7">
    <source>
        <dbReference type="SAM" id="MobiDB-lite"/>
    </source>
</evidence>
<dbReference type="AlphaFoldDB" id="A0A098YAR0"/>
<feature type="domain" description="Peptidase M48" evidence="10">
    <location>
        <begin position="81"/>
        <end position="242"/>
    </location>
</feature>
<evidence type="ECO:0000256" key="8">
    <source>
        <dbReference type="SAM" id="Phobius"/>
    </source>
</evidence>
<dbReference type="Proteomes" id="UP000029713">
    <property type="component" value="Unassembled WGS sequence"/>
</dbReference>
<evidence type="ECO:0000313" key="12">
    <source>
        <dbReference type="Proteomes" id="UP000029713"/>
    </source>
</evidence>
<gene>
    <name evidence="11" type="ORF">IN07_10355</name>
</gene>
<organism evidence="11 12">
    <name type="scientific">Modestobacter caceresii</name>
    <dbReference type="NCBI Taxonomy" id="1522368"/>
    <lineage>
        <taxon>Bacteria</taxon>
        <taxon>Bacillati</taxon>
        <taxon>Actinomycetota</taxon>
        <taxon>Actinomycetes</taxon>
        <taxon>Geodermatophilales</taxon>
        <taxon>Geodermatophilaceae</taxon>
        <taxon>Modestobacter</taxon>
    </lineage>
</organism>
<keyword evidence="4 6" id="KW-0862">Zinc</keyword>
<feature type="transmembrane region" description="Helical" evidence="8">
    <location>
        <begin position="206"/>
        <end position="224"/>
    </location>
</feature>
<dbReference type="GO" id="GO:0046872">
    <property type="term" value="F:metal ion binding"/>
    <property type="evidence" value="ECO:0007669"/>
    <property type="project" value="UniProtKB-KW"/>
</dbReference>
<evidence type="ECO:0000256" key="9">
    <source>
        <dbReference type="SAM" id="SignalP"/>
    </source>
</evidence>
<keyword evidence="1 6" id="KW-0645">Protease</keyword>
<dbReference type="GO" id="GO:0004222">
    <property type="term" value="F:metalloendopeptidase activity"/>
    <property type="evidence" value="ECO:0007669"/>
    <property type="project" value="InterPro"/>
</dbReference>
<keyword evidence="8" id="KW-0472">Membrane</keyword>
<dbReference type="OrthoDB" id="3474767at2"/>
<evidence type="ECO:0000259" key="10">
    <source>
        <dbReference type="Pfam" id="PF01435"/>
    </source>
</evidence>
<sequence>MGFGLWRAAAAAPAMLCSLLLVAAATSGLDPWTAPIVLVWLACGAVGLTRAGERVAVRMAFGFRPPSSVQAAALQPLWAAALRLSATPASEVDLFVQRSRQPNAYAAGGRSVAVTSRALEDYRIGRLAAEQMVAVLVHELGHHATRATQPMLVAMWLAAPWRMTVRVLTGLAGLLSGHPSQRALRTVVISGITVAVVRVVQQGQWMVGGVLGALALFAVICPLADATVCRRAEFAADRFAADHGIGPELATGAPHTGRWPEYHPHMVAAAGIPPDPRTAGQRAPDGGRSQRGGRRPQAS</sequence>
<comment type="similarity">
    <text evidence="6">Belongs to the peptidase M48 family.</text>
</comment>
<dbReference type="Pfam" id="PF01435">
    <property type="entry name" value="Peptidase_M48"/>
    <property type="match status" value="1"/>
</dbReference>
<evidence type="ECO:0000256" key="3">
    <source>
        <dbReference type="ARBA" id="ARBA00022801"/>
    </source>
</evidence>
<name>A0A098YAR0_9ACTN</name>
<keyword evidence="2" id="KW-0479">Metal-binding</keyword>
<keyword evidence="12" id="KW-1185">Reference proteome</keyword>
<dbReference type="InterPro" id="IPR001915">
    <property type="entry name" value="Peptidase_M48"/>
</dbReference>
<feature type="region of interest" description="Disordered" evidence="7">
    <location>
        <begin position="267"/>
        <end position="299"/>
    </location>
</feature>
<evidence type="ECO:0000313" key="11">
    <source>
        <dbReference type="EMBL" id="KGH46831.1"/>
    </source>
</evidence>
<dbReference type="RefSeq" id="WP_036335536.1">
    <property type="nucleotide sequence ID" value="NZ_JPMX01000040.1"/>
</dbReference>
<protein>
    <recommendedName>
        <fullName evidence="10">Peptidase M48 domain-containing protein</fullName>
    </recommendedName>
</protein>
<accession>A0A098YAR0</accession>
<feature type="transmembrane region" description="Helical" evidence="8">
    <location>
        <begin position="34"/>
        <end position="51"/>
    </location>
</feature>
<keyword evidence="8" id="KW-0812">Transmembrane</keyword>
<evidence type="ECO:0000256" key="5">
    <source>
        <dbReference type="ARBA" id="ARBA00023049"/>
    </source>
</evidence>
<keyword evidence="9" id="KW-0732">Signal</keyword>
<evidence type="ECO:0000256" key="4">
    <source>
        <dbReference type="ARBA" id="ARBA00022833"/>
    </source>
</evidence>
<evidence type="ECO:0000256" key="6">
    <source>
        <dbReference type="RuleBase" id="RU003983"/>
    </source>
</evidence>
<feature type="signal peptide" evidence="9">
    <location>
        <begin position="1"/>
        <end position="23"/>
    </location>
</feature>
<comment type="cofactor">
    <cofactor evidence="6">
        <name>Zn(2+)</name>
        <dbReference type="ChEBI" id="CHEBI:29105"/>
    </cofactor>
    <text evidence="6">Binds 1 zinc ion per subunit.</text>
</comment>
<dbReference type="STRING" id="1522368.IN07_10355"/>
<dbReference type="EMBL" id="JPMX01000040">
    <property type="protein sequence ID" value="KGH46831.1"/>
    <property type="molecule type" value="Genomic_DNA"/>
</dbReference>
<feature type="chain" id="PRO_5039449844" description="Peptidase M48 domain-containing protein" evidence="9">
    <location>
        <begin position="24"/>
        <end position="299"/>
    </location>
</feature>
<reference evidence="11 12" key="1">
    <citation type="submission" date="2014-07" db="EMBL/GenBank/DDBJ databases">
        <title>Biosystematic studies on Modestobacter strains isolated from extreme hyper-arid desert soil and from historic building.</title>
        <authorList>
            <person name="Bukarasam K."/>
            <person name="Bull A."/>
            <person name="Girard G."/>
            <person name="van Wezel G."/>
            <person name="Goodfellow M."/>
        </authorList>
    </citation>
    <scope>NUCLEOTIDE SEQUENCE [LARGE SCALE GENOMIC DNA]</scope>
    <source>
        <strain evidence="11 12">KNN45-2b</strain>
    </source>
</reference>
<keyword evidence="3 6" id="KW-0378">Hydrolase</keyword>
<evidence type="ECO:0000256" key="2">
    <source>
        <dbReference type="ARBA" id="ARBA00022723"/>
    </source>
</evidence>